<evidence type="ECO:0000313" key="4">
    <source>
        <dbReference type="EMBL" id="GIH76364.1"/>
    </source>
</evidence>
<comment type="caution">
    <text evidence="4">The sequence shown here is derived from an EMBL/GenBank/DDBJ whole genome shotgun (WGS) entry which is preliminary data.</text>
</comment>
<dbReference type="InterPro" id="IPR056935">
    <property type="entry name" value="Rv0428c-like_C"/>
</dbReference>
<dbReference type="SUPFAM" id="SSF55729">
    <property type="entry name" value="Acyl-CoA N-acyltransferases (Nat)"/>
    <property type="match status" value="1"/>
</dbReference>
<dbReference type="Proteomes" id="UP000616724">
    <property type="component" value="Unassembled WGS sequence"/>
</dbReference>
<dbReference type="CDD" id="cd04301">
    <property type="entry name" value="NAT_SF"/>
    <property type="match status" value="1"/>
</dbReference>
<organism evidence="4 5">
    <name type="scientific">Planobispora longispora</name>
    <dbReference type="NCBI Taxonomy" id="28887"/>
    <lineage>
        <taxon>Bacteria</taxon>
        <taxon>Bacillati</taxon>
        <taxon>Actinomycetota</taxon>
        <taxon>Actinomycetes</taxon>
        <taxon>Streptosporangiales</taxon>
        <taxon>Streptosporangiaceae</taxon>
        <taxon>Planobispora</taxon>
    </lineage>
</organism>
<dbReference type="Gene3D" id="3.40.630.30">
    <property type="match status" value="1"/>
</dbReference>
<feature type="domain" description="N-acetyltransferase" evidence="3">
    <location>
        <begin position="120"/>
        <end position="247"/>
    </location>
</feature>
<evidence type="ECO:0000256" key="2">
    <source>
        <dbReference type="ARBA" id="ARBA00023315"/>
    </source>
</evidence>
<dbReference type="EMBL" id="BOOH01000020">
    <property type="protein sequence ID" value="GIH76364.1"/>
    <property type="molecule type" value="Genomic_DNA"/>
</dbReference>
<dbReference type="PANTHER" id="PTHR43420">
    <property type="entry name" value="ACETYLTRANSFERASE"/>
    <property type="match status" value="1"/>
</dbReference>
<protein>
    <recommendedName>
        <fullName evidence="3">N-acetyltransferase domain-containing protein</fullName>
    </recommendedName>
</protein>
<keyword evidence="5" id="KW-1185">Reference proteome</keyword>
<accession>A0A8J3RK17</accession>
<sequence>MIDGTFDRLVDRAWPAFERVERDGWTLRTADGVTKRANSVLPLGAPADPEAAVGRAEEFYASRGQPCVFSIGRGATAGLDALLDARGYRLVDPTLVMTAPLAGAVADRSEGGADGESPGTEVRFATAPGREWMDVWWSVDGRYGPGRDTVMRILTGVPAVYASLDGEAVGRGVSQGEWFGVYCMATLPHARRRGHAGRLLDALLSHGREQGAEQAYLVVVEANTAARSLYERLGFTVAGRYHYRIRG</sequence>
<dbReference type="InterPro" id="IPR016181">
    <property type="entry name" value="Acyl_CoA_acyltransferase"/>
</dbReference>
<dbReference type="Pfam" id="PF24553">
    <property type="entry name" value="Rv0428c_C"/>
    <property type="match status" value="1"/>
</dbReference>
<dbReference type="InterPro" id="IPR050680">
    <property type="entry name" value="YpeA/RimI_acetyltransf"/>
</dbReference>
<dbReference type="GO" id="GO:0016747">
    <property type="term" value="F:acyltransferase activity, transferring groups other than amino-acyl groups"/>
    <property type="evidence" value="ECO:0007669"/>
    <property type="project" value="InterPro"/>
</dbReference>
<gene>
    <name evidence="4" type="ORF">Plo01_27930</name>
</gene>
<keyword evidence="1" id="KW-0808">Transferase</keyword>
<keyword evidence="2" id="KW-0012">Acyltransferase</keyword>
<proteinExistence type="predicted"/>
<dbReference type="PANTHER" id="PTHR43420:SF44">
    <property type="entry name" value="ACETYLTRANSFERASE YPEA"/>
    <property type="match status" value="1"/>
</dbReference>
<dbReference type="AlphaFoldDB" id="A0A8J3RK17"/>
<dbReference type="PROSITE" id="PS51186">
    <property type="entry name" value="GNAT"/>
    <property type="match status" value="1"/>
</dbReference>
<dbReference type="RefSeq" id="WP_203890981.1">
    <property type="nucleotide sequence ID" value="NZ_BOOH01000020.1"/>
</dbReference>
<evidence type="ECO:0000313" key="5">
    <source>
        <dbReference type="Proteomes" id="UP000616724"/>
    </source>
</evidence>
<evidence type="ECO:0000256" key="1">
    <source>
        <dbReference type="ARBA" id="ARBA00022679"/>
    </source>
</evidence>
<name>A0A8J3RK17_9ACTN</name>
<dbReference type="InterPro" id="IPR000182">
    <property type="entry name" value="GNAT_dom"/>
</dbReference>
<reference evidence="4 5" key="1">
    <citation type="submission" date="2021-01" db="EMBL/GenBank/DDBJ databases">
        <title>Whole genome shotgun sequence of Planobispora longispora NBRC 13918.</title>
        <authorList>
            <person name="Komaki H."/>
            <person name="Tamura T."/>
        </authorList>
    </citation>
    <scope>NUCLEOTIDE SEQUENCE [LARGE SCALE GENOMIC DNA]</scope>
    <source>
        <strain evidence="4 5">NBRC 13918</strain>
    </source>
</reference>
<evidence type="ECO:0000259" key="3">
    <source>
        <dbReference type="PROSITE" id="PS51186"/>
    </source>
</evidence>